<dbReference type="Pfam" id="PF07705">
    <property type="entry name" value="CARDB"/>
    <property type="match status" value="1"/>
</dbReference>
<evidence type="ECO:0000313" key="3">
    <source>
        <dbReference type="EMBL" id="MEQ2520550.1"/>
    </source>
</evidence>
<keyword evidence="1" id="KW-1133">Transmembrane helix</keyword>
<sequence>MKNIRKSYKKLVGGALILLMMVSVFCVPFTSIAFAAGNISFTKNLPSEPQTLSGGSLVLSVEAKAADGAAIRYEWYKDGAAISGATSATYTVSTPGEYSVKAINQSNEGDFAESQTCTVTEPQSGNGQLYVAGYSVVDNLGNPILYLTPETHCKIVFLMVDGRVLDSDVPQGTDLKSYIHITPTSKAFSSCSNGDIWLDREASVDGSLTYSLTFNDITYLDTTAQDNTLSFDVSVINNSTPGAPIANLPLTSVSQSIGQCSKSKDETVTSGAKPTVMVKDSNYGGGNIAAGQNFTLTLTSYNTSRSTAISDVVTTITLPQTLTLAAGSNTVLTESVPAGGSYQTTFTLQAQSSAETGVANVTVEYRYYIKGTDEQLTSSQLITVPIVQPDRFSFTSMDLPQEMYAGEENTITVNYVNKGKGILYNLTAEISGNINTPGQQQYLGNLNSGTEGSADFTIQTDQPGTVSGTITLTYEDVNGNEKKQTQDYSLTVSEMPTYDDMPDMDMDAMGDMDMQQGMPVWGWVLIGVGVVAVIVVVVVIVKKKKAKRRAELLAEDNDDEDF</sequence>
<name>A0ABV1GFC7_9FIRM</name>
<feature type="transmembrane region" description="Helical" evidence="1">
    <location>
        <begin position="520"/>
        <end position="541"/>
    </location>
</feature>
<gene>
    <name evidence="3" type="ORF">WMO24_08920</name>
</gene>
<evidence type="ECO:0000259" key="2">
    <source>
        <dbReference type="Pfam" id="PF07705"/>
    </source>
</evidence>
<organism evidence="3 4">
    <name type="scientific">Ruthenibacterium intestinale</name>
    <dbReference type="NCBI Taxonomy" id="3133163"/>
    <lineage>
        <taxon>Bacteria</taxon>
        <taxon>Bacillati</taxon>
        <taxon>Bacillota</taxon>
        <taxon>Clostridia</taxon>
        <taxon>Eubacteriales</taxon>
        <taxon>Oscillospiraceae</taxon>
        <taxon>Ruthenibacterium</taxon>
    </lineage>
</organism>
<keyword evidence="1" id="KW-0812">Transmembrane</keyword>
<reference evidence="3 4" key="1">
    <citation type="submission" date="2024-03" db="EMBL/GenBank/DDBJ databases">
        <title>Human intestinal bacterial collection.</title>
        <authorList>
            <person name="Pauvert C."/>
            <person name="Hitch T.C.A."/>
            <person name="Clavel T."/>
        </authorList>
    </citation>
    <scope>NUCLEOTIDE SEQUENCE [LARGE SCALE GENOMIC DNA]</scope>
    <source>
        <strain evidence="3 4">CLA-JM-H11</strain>
    </source>
</reference>
<dbReference type="Proteomes" id="UP001477672">
    <property type="component" value="Unassembled WGS sequence"/>
</dbReference>
<dbReference type="InterPro" id="IPR011635">
    <property type="entry name" value="CARDB"/>
</dbReference>
<dbReference type="EMBL" id="JBBMFA010000092">
    <property type="protein sequence ID" value="MEQ2520550.1"/>
    <property type="molecule type" value="Genomic_DNA"/>
</dbReference>
<comment type="caution">
    <text evidence="3">The sequence shown here is derived from an EMBL/GenBank/DDBJ whole genome shotgun (WGS) entry which is preliminary data.</text>
</comment>
<evidence type="ECO:0000313" key="4">
    <source>
        <dbReference type="Proteomes" id="UP001477672"/>
    </source>
</evidence>
<dbReference type="Gene3D" id="2.60.40.10">
    <property type="entry name" value="Immunoglobulins"/>
    <property type="match status" value="1"/>
</dbReference>
<dbReference type="RefSeq" id="WP_349216068.1">
    <property type="nucleotide sequence ID" value="NZ_JBBMFA010000092.1"/>
</dbReference>
<feature type="domain" description="CARDB" evidence="2">
    <location>
        <begin position="399"/>
        <end position="467"/>
    </location>
</feature>
<evidence type="ECO:0000256" key="1">
    <source>
        <dbReference type="SAM" id="Phobius"/>
    </source>
</evidence>
<dbReference type="PANTHER" id="PTHR35902">
    <property type="entry name" value="S-LAYER DOMAIN-LIKE PROTEIN-RELATED"/>
    <property type="match status" value="1"/>
</dbReference>
<dbReference type="PANTHER" id="PTHR35902:SF3">
    <property type="entry name" value="NPCBM-ASSOCIATED, NEW3 DOMAIN OF ALPHA-GALACTOSIDASE"/>
    <property type="match status" value="1"/>
</dbReference>
<dbReference type="InterPro" id="IPR013783">
    <property type="entry name" value="Ig-like_fold"/>
</dbReference>
<keyword evidence="1" id="KW-0472">Membrane</keyword>
<keyword evidence="4" id="KW-1185">Reference proteome</keyword>
<accession>A0ABV1GFC7</accession>
<proteinExistence type="predicted"/>
<protein>
    <submittedName>
        <fullName evidence="3">CARDB domain-containing protein</fullName>
    </submittedName>
</protein>